<evidence type="ECO:0000256" key="2">
    <source>
        <dbReference type="ARBA" id="ARBA00022999"/>
    </source>
</evidence>
<reference evidence="7" key="2">
    <citation type="submission" date="2025-08" db="UniProtKB">
        <authorList>
            <consortium name="Ensembl"/>
        </authorList>
    </citation>
    <scope>IDENTIFICATION</scope>
</reference>
<feature type="compositionally biased region" description="Acidic residues" evidence="4">
    <location>
        <begin position="321"/>
        <end position="330"/>
    </location>
</feature>
<dbReference type="InterPro" id="IPR011993">
    <property type="entry name" value="PH-like_dom_sf"/>
</dbReference>
<dbReference type="RefSeq" id="XP_026212815.1">
    <property type="nucleotide sequence ID" value="XM_026357030.1"/>
</dbReference>
<evidence type="ECO:0008006" key="9">
    <source>
        <dbReference type="Google" id="ProtNLM"/>
    </source>
</evidence>
<protein>
    <recommendedName>
        <fullName evidence="9">Signal-transducing adaptor protein 1</fullName>
    </recommendedName>
</protein>
<dbReference type="SUPFAM" id="SSF55550">
    <property type="entry name" value="SH2 domain"/>
    <property type="match status" value="1"/>
</dbReference>
<dbReference type="InterPro" id="IPR000980">
    <property type="entry name" value="SH2"/>
</dbReference>
<feature type="region of interest" description="Disordered" evidence="4">
    <location>
        <begin position="309"/>
        <end position="338"/>
    </location>
</feature>
<evidence type="ECO:0000256" key="4">
    <source>
        <dbReference type="SAM" id="MobiDB-lite"/>
    </source>
</evidence>
<dbReference type="InterPro" id="IPR001849">
    <property type="entry name" value="PH_domain"/>
</dbReference>
<name>A0A7N6FFN5_ANATE</name>
<dbReference type="SUPFAM" id="SSF50729">
    <property type="entry name" value="PH domain-like"/>
    <property type="match status" value="1"/>
</dbReference>
<keyword evidence="2 3" id="KW-0727">SH2 domain</keyword>
<dbReference type="GeneTree" id="ENSGT00530000063841"/>
<dbReference type="Ensembl" id="ENSATET00000040752.2">
    <property type="protein sequence ID" value="ENSATEP00000058047.2"/>
    <property type="gene ID" value="ENSATEG00000026687.2"/>
</dbReference>
<reference evidence="7" key="1">
    <citation type="submission" date="2021-04" db="EMBL/GenBank/DDBJ databases">
        <authorList>
            <consortium name="Wellcome Sanger Institute Data Sharing"/>
        </authorList>
    </citation>
    <scope>NUCLEOTIDE SEQUENCE [LARGE SCALE GENOMIC DNA]</scope>
</reference>
<dbReference type="GO" id="GO:0007169">
    <property type="term" value="P:cell surface receptor protein tyrosine kinase signaling pathway"/>
    <property type="evidence" value="ECO:0007669"/>
    <property type="project" value="TreeGrafter"/>
</dbReference>
<evidence type="ECO:0000256" key="1">
    <source>
        <dbReference type="ARBA" id="ARBA00022553"/>
    </source>
</evidence>
<feature type="domain" description="SH2" evidence="5">
    <location>
        <begin position="182"/>
        <end position="275"/>
    </location>
</feature>
<keyword evidence="8" id="KW-1185">Reference proteome</keyword>
<dbReference type="Pfam" id="PF00169">
    <property type="entry name" value="PH"/>
    <property type="match status" value="1"/>
</dbReference>
<dbReference type="InterPro" id="IPR039111">
    <property type="entry name" value="STAP1/STAP2"/>
</dbReference>
<dbReference type="SMART" id="SM00252">
    <property type="entry name" value="SH2"/>
    <property type="match status" value="1"/>
</dbReference>
<dbReference type="InterPro" id="IPR036860">
    <property type="entry name" value="SH2_dom_sf"/>
</dbReference>
<organism evidence="7 8">
    <name type="scientific">Anabas testudineus</name>
    <name type="common">Climbing perch</name>
    <name type="synonym">Anthias testudineus</name>
    <dbReference type="NCBI Taxonomy" id="64144"/>
    <lineage>
        <taxon>Eukaryota</taxon>
        <taxon>Metazoa</taxon>
        <taxon>Chordata</taxon>
        <taxon>Craniata</taxon>
        <taxon>Vertebrata</taxon>
        <taxon>Euteleostomi</taxon>
        <taxon>Actinopterygii</taxon>
        <taxon>Neopterygii</taxon>
        <taxon>Teleostei</taxon>
        <taxon>Neoteleostei</taxon>
        <taxon>Acanthomorphata</taxon>
        <taxon>Anabantaria</taxon>
        <taxon>Anabantiformes</taxon>
        <taxon>Anabantoidei</taxon>
        <taxon>Anabantidae</taxon>
        <taxon>Anabas</taxon>
    </lineage>
</organism>
<evidence type="ECO:0000259" key="5">
    <source>
        <dbReference type="PROSITE" id="PS50001"/>
    </source>
</evidence>
<feature type="compositionally biased region" description="Pro residues" evidence="4">
    <location>
        <begin position="145"/>
        <end position="156"/>
    </location>
</feature>
<dbReference type="PANTHER" id="PTHR16186">
    <property type="entry name" value="SIGNAL-TRANSDUCING ADAPTOR PROTEIN-RELATED"/>
    <property type="match status" value="1"/>
</dbReference>
<evidence type="ECO:0000256" key="3">
    <source>
        <dbReference type="PROSITE-ProRule" id="PRU00191"/>
    </source>
</evidence>
<feature type="region of interest" description="Disordered" evidence="4">
    <location>
        <begin position="141"/>
        <end position="170"/>
    </location>
</feature>
<dbReference type="Pfam" id="PF00017">
    <property type="entry name" value="SH2"/>
    <property type="match status" value="1"/>
</dbReference>
<dbReference type="PANTHER" id="PTHR16186:SF10">
    <property type="entry name" value="SIGNAL-TRANSDUCING ADAPTOR PROTEIN 1"/>
    <property type="match status" value="1"/>
</dbReference>
<dbReference type="GO" id="GO:0050861">
    <property type="term" value="P:positive regulation of B cell receptor signaling pathway"/>
    <property type="evidence" value="ECO:0007669"/>
    <property type="project" value="TreeGrafter"/>
</dbReference>
<accession>A0A7N6FFN5</accession>
<feature type="domain" description="PH" evidence="6">
    <location>
        <begin position="19"/>
        <end position="116"/>
    </location>
</feature>
<dbReference type="GO" id="GO:0035591">
    <property type="term" value="F:signaling adaptor activity"/>
    <property type="evidence" value="ECO:0007669"/>
    <property type="project" value="InterPro"/>
</dbReference>
<dbReference type="SMART" id="SM00233">
    <property type="entry name" value="PH"/>
    <property type="match status" value="1"/>
</dbReference>
<sequence>MSVHPRVAHKRRGTITALPLYYSGHLLKKTSKEKDFKNYYGELRGTTLFLYKDDSQDTYIEKLDLEQLKSMELDPPYERKASSIFTLTLHTEEVQLKMDNPDKGEEWRAYILTVAKKEIPSKLWLLPGQMVQLQEVLAQERRRNPPVPRPPLPHRPGLPHASSVFSSPPSLKTPDMPECFFNVTRQKAEQMLEEKPNYGSIIIRPSTLANNFAVTLRLQMPSGPVNKNYRVTSTNSGFVIELDNAVTVSSLNDVLQYFLEKTDYRLQPYTASQPYDTFIEVAPAPKHVSISSPTPKTILKAQVAPMLRSQCGKEPPPPPAEPEEAEYVVPDDDRPPDHKLKLAQLNGELLQVLKLRREPIYSDTGEEKVVSNH</sequence>
<dbReference type="PROSITE" id="PS50001">
    <property type="entry name" value="SH2"/>
    <property type="match status" value="1"/>
</dbReference>
<dbReference type="Gene3D" id="2.30.29.30">
    <property type="entry name" value="Pleckstrin-homology domain (PH domain)/Phosphotyrosine-binding domain (PTB)"/>
    <property type="match status" value="1"/>
</dbReference>
<dbReference type="Gene3D" id="3.30.505.10">
    <property type="entry name" value="SH2 domain"/>
    <property type="match status" value="1"/>
</dbReference>
<evidence type="ECO:0000313" key="8">
    <source>
        <dbReference type="Proteomes" id="UP000265040"/>
    </source>
</evidence>
<evidence type="ECO:0000313" key="7">
    <source>
        <dbReference type="Ensembl" id="ENSATEP00000058047.2"/>
    </source>
</evidence>
<dbReference type="InParanoid" id="A0A7N6FFN5"/>
<dbReference type="GO" id="GO:0019901">
    <property type="term" value="F:protein kinase binding"/>
    <property type="evidence" value="ECO:0007669"/>
    <property type="project" value="TreeGrafter"/>
</dbReference>
<dbReference type="PROSITE" id="PS50003">
    <property type="entry name" value="PH_DOMAIN"/>
    <property type="match status" value="1"/>
</dbReference>
<dbReference type="GeneID" id="113160015"/>
<proteinExistence type="predicted"/>
<dbReference type="Proteomes" id="UP000265040">
    <property type="component" value="Chromosome 10"/>
</dbReference>
<evidence type="ECO:0000259" key="6">
    <source>
        <dbReference type="PROSITE" id="PS50003"/>
    </source>
</evidence>
<keyword evidence="1" id="KW-0597">Phosphoprotein</keyword>
<reference evidence="7" key="3">
    <citation type="submission" date="2025-09" db="UniProtKB">
        <authorList>
            <consortium name="Ensembl"/>
        </authorList>
    </citation>
    <scope>IDENTIFICATION</scope>
</reference>
<dbReference type="AlphaFoldDB" id="A0A7N6FFN5"/>